<keyword evidence="7 16" id="KW-0963">Cytoplasm</keyword>
<comment type="pathway">
    <text evidence="4 16">Purine metabolism; IMP biosynthesis via salvage pathway; IMP from hypoxanthine: step 1/1.</text>
</comment>
<dbReference type="FunFam" id="3.40.50.2020:FF:000006">
    <property type="entry name" value="Hypoxanthine phosphoribosyltransferase"/>
    <property type="match status" value="1"/>
</dbReference>
<dbReference type="STRING" id="1514105.AOC36_11005"/>
<feature type="domain" description="Phosphoribosyltransferase" evidence="17">
    <location>
        <begin position="13"/>
        <end position="160"/>
    </location>
</feature>
<sequence length="179" mass="20223">MHHDVKKILISAEEIDGKCRELAATIDEHYNGSDRTLVLVALLKGSVPFLAQLIKYISLDIEIDFMDVSSYEGTQSSRDIRIIKDLDRSISGVDLLIVEDIVDTGHTIKKIKELMASKGAEDVKVVSLLDKPSRREVDVKADFIGFEIPNEFVIGYGLDFDEKYRNLPYIGILKDECYQ</sequence>
<dbReference type="GO" id="GO:0000287">
    <property type="term" value="F:magnesium ion binding"/>
    <property type="evidence" value="ECO:0007669"/>
    <property type="project" value="TreeGrafter"/>
</dbReference>
<evidence type="ECO:0000256" key="5">
    <source>
        <dbReference type="ARBA" id="ARBA00004676"/>
    </source>
</evidence>
<keyword evidence="9 16" id="KW-0808">Transferase</keyword>
<name>A0A109UHN6_9FIRM</name>
<evidence type="ECO:0000256" key="4">
    <source>
        <dbReference type="ARBA" id="ARBA00004669"/>
    </source>
</evidence>
<organism evidence="18 19">
    <name type="scientific">Erysipelothrix larvae</name>
    <dbReference type="NCBI Taxonomy" id="1514105"/>
    <lineage>
        <taxon>Bacteria</taxon>
        <taxon>Bacillati</taxon>
        <taxon>Bacillota</taxon>
        <taxon>Erysipelotrichia</taxon>
        <taxon>Erysipelotrichales</taxon>
        <taxon>Erysipelotrichaceae</taxon>
        <taxon>Erysipelothrix</taxon>
    </lineage>
</organism>
<keyword evidence="11 16" id="KW-0660">Purine salvage</keyword>
<comment type="cofactor">
    <cofactor evidence="1 16">
        <name>Mg(2+)</name>
        <dbReference type="ChEBI" id="CHEBI:18420"/>
    </cofactor>
</comment>
<dbReference type="GO" id="GO:0046100">
    <property type="term" value="P:hypoxanthine metabolic process"/>
    <property type="evidence" value="ECO:0007669"/>
    <property type="project" value="TreeGrafter"/>
</dbReference>
<dbReference type="GO" id="GO:0032263">
    <property type="term" value="P:GMP salvage"/>
    <property type="evidence" value="ECO:0007669"/>
    <property type="project" value="TreeGrafter"/>
</dbReference>
<dbReference type="PANTHER" id="PTHR43340">
    <property type="entry name" value="HYPOXANTHINE-GUANINE PHOSPHORIBOSYLTRANSFERASE"/>
    <property type="match status" value="1"/>
</dbReference>
<dbReference type="PANTHER" id="PTHR43340:SF1">
    <property type="entry name" value="HYPOXANTHINE PHOSPHORIBOSYLTRANSFERASE"/>
    <property type="match status" value="1"/>
</dbReference>
<evidence type="ECO:0000313" key="18">
    <source>
        <dbReference type="EMBL" id="AMC94483.1"/>
    </source>
</evidence>
<dbReference type="CDD" id="cd06223">
    <property type="entry name" value="PRTases_typeI"/>
    <property type="match status" value="1"/>
</dbReference>
<comment type="subcellular location">
    <subcellularLocation>
        <location evidence="3 16">Cytoplasm</location>
    </subcellularLocation>
</comment>
<keyword evidence="19" id="KW-1185">Reference proteome</keyword>
<proteinExistence type="inferred from homology"/>
<comment type="function">
    <text evidence="2">Purine salvage pathway enzyme that catalyzes the transfer of the ribosyl-5-phosphate group from 5-phospho-alpha-D-ribose 1-diphosphate (PRPP) to the N9 position of the 6-oxopurines hypoxanthine and guanine to form the corresponding ribonucleotides IMP (inosine 5'-monophosphate) and GMP (guanosine 5'-monophosphate), with the release of PPi.</text>
</comment>
<dbReference type="GO" id="GO:0005829">
    <property type="term" value="C:cytosol"/>
    <property type="evidence" value="ECO:0007669"/>
    <property type="project" value="TreeGrafter"/>
</dbReference>
<comment type="catalytic activity">
    <reaction evidence="15">
        <text>IMP + diphosphate = hypoxanthine + 5-phospho-alpha-D-ribose 1-diphosphate</text>
        <dbReference type="Rhea" id="RHEA:17973"/>
        <dbReference type="ChEBI" id="CHEBI:17368"/>
        <dbReference type="ChEBI" id="CHEBI:33019"/>
        <dbReference type="ChEBI" id="CHEBI:58017"/>
        <dbReference type="ChEBI" id="CHEBI:58053"/>
        <dbReference type="EC" id="2.4.2.8"/>
    </reaction>
    <physiologicalReaction direction="right-to-left" evidence="15">
        <dbReference type="Rhea" id="RHEA:17975"/>
    </physiologicalReaction>
</comment>
<comment type="pathway">
    <text evidence="5">Purine metabolism; GMP biosynthesis via salvage pathway; GMP from guanine: step 1/1.</text>
</comment>
<dbReference type="GO" id="GO:0004422">
    <property type="term" value="F:hypoxanthine phosphoribosyltransferase activity"/>
    <property type="evidence" value="ECO:0007669"/>
    <property type="project" value="InterPro"/>
</dbReference>
<evidence type="ECO:0000313" key="19">
    <source>
        <dbReference type="Proteomes" id="UP000063781"/>
    </source>
</evidence>
<protein>
    <recommendedName>
        <fullName evidence="16">Hypoxanthine phosphoribosyltransferase</fullName>
        <ecNumber evidence="16">2.4.2.8</ecNumber>
    </recommendedName>
</protein>
<comment type="similarity">
    <text evidence="6 16">Belongs to the purine/pyrimidine phosphoribosyltransferase family.</text>
</comment>
<dbReference type="EC" id="2.4.2.8" evidence="16"/>
<evidence type="ECO:0000259" key="17">
    <source>
        <dbReference type="Pfam" id="PF00156"/>
    </source>
</evidence>
<evidence type="ECO:0000256" key="1">
    <source>
        <dbReference type="ARBA" id="ARBA00001946"/>
    </source>
</evidence>
<dbReference type="UniPathway" id="UPA00591">
    <property type="reaction ID" value="UER00648"/>
</dbReference>
<dbReference type="GO" id="GO:0032264">
    <property type="term" value="P:IMP salvage"/>
    <property type="evidence" value="ECO:0007669"/>
    <property type="project" value="UniProtKB-UniPathway"/>
</dbReference>
<evidence type="ECO:0000256" key="13">
    <source>
        <dbReference type="ARBA" id="ARBA00022842"/>
    </source>
</evidence>
<comment type="catalytic activity">
    <reaction evidence="14">
        <text>GMP + diphosphate = guanine + 5-phospho-alpha-D-ribose 1-diphosphate</text>
        <dbReference type="Rhea" id="RHEA:25424"/>
        <dbReference type="ChEBI" id="CHEBI:16235"/>
        <dbReference type="ChEBI" id="CHEBI:33019"/>
        <dbReference type="ChEBI" id="CHEBI:58017"/>
        <dbReference type="ChEBI" id="CHEBI:58115"/>
        <dbReference type="EC" id="2.4.2.8"/>
    </reaction>
    <physiologicalReaction direction="right-to-left" evidence="14">
        <dbReference type="Rhea" id="RHEA:25426"/>
    </physiologicalReaction>
</comment>
<keyword evidence="12 16" id="KW-0547">Nucleotide-binding</keyword>
<evidence type="ECO:0000256" key="8">
    <source>
        <dbReference type="ARBA" id="ARBA00022676"/>
    </source>
</evidence>
<dbReference type="SUPFAM" id="SSF53271">
    <property type="entry name" value="PRTase-like"/>
    <property type="match status" value="1"/>
</dbReference>
<dbReference type="GO" id="GO:0052657">
    <property type="term" value="F:guanine phosphoribosyltransferase activity"/>
    <property type="evidence" value="ECO:0007669"/>
    <property type="project" value="UniProtKB-ARBA"/>
</dbReference>
<evidence type="ECO:0000256" key="15">
    <source>
        <dbReference type="ARBA" id="ARBA00049402"/>
    </source>
</evidence>
<dbReference type="EMBL" id="CP013213">
    <property type="protein sequence ID" value="AMC94483.1"/>
    <property type="molecule type" value="Genomic_DNA"/>
</dbReference>
<evidence type="ECO:0000256" key="14">
    <source>
        <dbReference type="ARBA" id="ARBA00048811"/>
    </source>
</evidence>
<dbReference type="InterPro" id="IPR005904">
    <property type="entry name" value="Hxn_phspho_trans"/>
</dbReference>
<dbReference type="GO" id="GO:0006178">
    <property type="term" value="P:guanine salvage"/>
    <property type="evidence" value="ECO:0007669"/>
    <property type="project" value="TreeGrafter"/>
</dbReference>
<evidence type="ECO:0000256" key="12">
    <source>
        <dbReference type="ARBA" id="ARBA00022741"/>
    </source>
</evidence>
<dbReference type="InterPro" id="IPR050408">
    <property type="entry name" value="HGPRT"/>
</dbReference>
<evidence type="ECO:0000256" key="3">
    <source>
        <dbReference type="ARBA" id="ARBA00004496"/>
    </source>
</evidence>
<dbReference type="RefSeq" id="WP_067634270.1">
    <property type="nucleotide sequence ID" value="NZ_CP013213.1"/>
</dbReference>
<gene>
    <name evidence="18" type="ORF">AOC36_11005</name>
</gene>
<evidence type="ECO:0000256" key="10">
    <source>
        <dbReference type="ARBA" id="ARBA00022723"/>
    </source>
</evidence>
<dbReference type="NCBIfam" id="TIGR01203">
    <property type="entry name" value="HGPRTase"/>
    <property type="match status" value="1"/>
</dbReference>
<evidence type="ECO:0000256" key="11">
    <source>
        <dbReference type="ARBA" id="ARBA00022726"/>
    </source>
</evidence>
<dbReference type="InterPro" id="IPR000836">
    <property type="entry name" value="PRTase_dom"/>
</dbReference>
<dbReference type="Proteomes" id="UP000063781">
    <property type="component" value="Chromosome"/>
</dbReference>
<dbReference type="AlphaFoldDB" id="A0A109UHN6"/>
<keyword evidence="10 16" id="KW-0479">Metal-binding</keyword>
<evidence type="ECO:0000256" key="16">
    <source>
        <dbReference type="RuleBase" id="RU364099"/>
    </source>
</evidence>
<dbReference type="GO" id="GO:0006166">
    <property type="term" value="P:purine ribonucleoside salvage"/>
    <property type="evidence" value="ECO:0007669"/>
    <property type="project" value="UniProtKB-KW"/>
</dbReference>
<dbReference type="OrthoDB" id="9802824at2"/>
<dbReference type="Pfam" id="PF00156">
    <property type="entry name" value="Pribosyltran"/>
    <property type="match status" value="1"/>
</dbReference>
<dbReference type="InterPro" id="IPR029057">
    <property type="entry name" value="PRTase-like"/>
</dbReference>
<dbReference type="KEGG" id="erl:AOC36_11005"/>
<accession>A0A109UHN6</accession>
<dbReference type="GO" id="GO:0000166">
    <property type="term" value="F:nucleotide binding"/>
    <property type="evidence" value="ECO:0007669"/>
    <property type="project" value="UniProtKB-KW"/>
</dbReference>
<reference evidence="18 19" key="1">
    <citation type="submission" date="2015-10" db="EMBL/GenBank/DDBJ databases">
        <title>Erysipelothrix larvae sp. LV19 isolated from the larval gut of the rhinoceros beetle, Trypoxylus dichotomus.</title>
        <authorList>
            <person name="Lim S."/>
            <person name="Kim B.-C."/>
        </authorList>
    </citation>
    <scope>NUCLEOTIDE SEQUENCE [LARGE SCALE GENOMIC DNA]</scope>
    <source>
        <strain evidence="18 19">LV19</strain>
    </source>
</reference>
<dbReference type="Gene3D" id="3.40.50.2020">
    <property type="match status" value="1"/>
</dbReference>
<keyword evidence="8 16" id="KW-0328">Glycosyltransferase</keyword>
<evidence type="ECO:0000256" key="2">
    <source>
        <dbReference type="ARBA" id="ARBA00002049"/>
    </source>
</evidence>
<evidence type="ECO:0000256" key="7">
    <source>
        <dbReference type="ARBA" id="ARBA00022490"/>
    </source>
</evidence>
<evidence type="ECO:0000256" key="6">
    <source>
        <dbReference type="ARBA" id="ARBA00008391"/>
    </source>
</evidence>
<keyword evidence="13 16" id="KW-0460">Magnesium</keyword>
<evidence type="ECO:0000256" key="9">
    <source>
        <dbReference type="ARBA" id="ARBA00022679"/>
    </source>
</evidence>